<keyword evidence="2" id="KW-1185">Reference proteome</keyword>
<organism evidence="1 2">
    <name type="scientific">Tanacetum coccineum</name>
    <dbReference type="NCBI Taxonomy" id="301880"/>
    <lineage>
        <taxon>Eukaryota</taxon>
        <taxon>Viridiplantae</taxon>
        <taxon>Streptophyta</taxon>
        <taxon>Embryophyta</taxon>
        <taxon>Tracheophyta</taxon>
        <taxon>Spermatophyta</taxon>
        <taxon>Magnoliopsida</taxon>
        <taxon>eudicotyledons</taxon>
        <taxon>Gunneridae</taxon>
        <taxon>Pentapetalae</taxon>
        <taxon>asterids</taxon>
        <taxon>campanulids</taxon>
        <taxon>Asterales</taxon>
        <taxon>Asteraceae</taxon>
        <taxon>Asteroideae</taxon>
        <taxon>Anthemideae</taxon>
        <taxon>Anthemidinae</taxon>
        <taxon>Tanacetum</taxon>
    </lineage>
</organism>
<dbReference type="Proteomes" id="UP001151760">
    <property type="component" value="Unassembled WGS sequence"/>
</dbReference>
<comment type="caution">
    <text evidence="1">The sequence shown here is derived from an EMBL/GenBank/DDBJ whole genome shotgun (WGS) entry which is preliminary data.</text>
</comment>
<evidence type="ECO:0000313" key="2">
    <source>
        <dbReference type="Proteomes" id="UP001151760"/>
    </source>
</evidence>
<sequence>MYFISTAEYVLHLSAEYLSNFSAEYVLTVIAEYVSNFTAEYVLTVSAEYVSNSTTKYFQKILNIFPRVQNQEFIVPPSNDSLMNFLLDLGYNGPLKHISECLLITCINHGEPLELLSRDSYQGRRQAMTDSDHQELKFSVVFTIRRMLIMLLWFGKIFNTRLTTCSKSSKDVRSCPIPGSPKPSYTTSYVNTNLFPRDKVRLTTQLTMIGRLRCKGVTKQIVGVVPKGLALRVVLVDLHSKDESGKGFKLEVN</sequence>
<dbReference type="EMBL" id="BQNB010015357">
    <property type="protein sequence ID" value="GJT39076.1"/>
    <property type="molecule type" value="Genomic_DNA"/>
</dbReference>
<evidence type="ECO:0000313" key="1">
    <source>
        <dbReference type="EMBL" id="GJT39076.1"/>
    </source>
</evidence>
<protein>
    <submittedName>
        <fullName evidence="1">Uncharacterized protein</fullName>
    </submittedName>
</protein>
<reference evidence="1" key="1">
    <citation type="journal article" date="2022" name="Int. J. Mol. Sci.">
        <title>Draft Genome of Tanacetum Coccineum: Genomic Comparison of Closely Related Tanacetum-Family Plants.</title>
        <authorList>
            <person name="Yamashiro T."/>
            <person name="Shiraishi A."/>
            <person name="Nakayama K."/>
            <person name="Satake H."/>
        </authorList>
    </citation>
    <scope>NUCLEOTIDE SEQUENCE</scope>
</reference>
<name>A0ABQ5DLB7_9ASTR</name>
<accession>A0ABQ5DLB7</accession>
<proteinExistence type="predicted"/>
<gene>
    <name evidence="1" type="ORF">Tco_0938941</name>
</gene>
<reference evidence="1" key="2">
    <citation type="submission" date="2022-01" db="EMBL/GenBank/DDBJ databases">
        <authorList>
            <person name="Yamashiro T."/>
            <person name="Shiraishi A."/>
            <person name="Satake H."/>
            <person name="Nakayama K."/>
        </authorList>
    </citation>
    <scope>NUCLEOTIDE SEQUENCE</scope>
</reference>